<dbReference type="InterPro" id="IPR052521">
    <property type="entry name" value="Cell_div_SPOR-domain"/>
</dbReference>
<name>A0ABU3KJP7_9BURK</name>
<evidence type="ECO:0000256" key="2">
    <source>
        <dbReference type="SAM" id="Phobius"/>
    </source>
</evidence>
<dbReference type="InterPro" id="IPR036680">
    <property type="entry name" value="SPOR-like_sf"/>
</dbReference>
<evidence type="ECO:0000256" key="1">
    <source>
        <dbReference type="SAM" id="MobiDB-lite"/>
    </source>
</evidence>
<keyword evidence="5" id="KW-1185">Reference proteome</keyword>
<feature type="compositionally biased region" description="Basic and acidic residues" evidence="1">
    <location>
        <begin position="193"/>
        <end position="207"/>
    </location>
</feature>
<feature type="compositionally biased region" description="Basic and acidic residues" evidence="1">
    <location>
        <begin position="138"/>
        <end position="179"/>
    </location>
</feature>
<sequence>MAFFKFRKGGDEQPTPPTASESVEAMRKRARHRLVGAAVLVLIGVVGFPLLFDSQPRPIAVDIPIEIPDKGKVRPLGAPPVPAATQSSGVVIEEREEPAAPAASTPAPKAAETKVAETKVAVAKPEPKPEPKPPAVKPEPKPEPKAEAKPEPKPEPKAEPKPPAKPADKAADKPADKAAAEAAKAQALLDGKAPSDVKATEKPSDKKLAADSGRFVVQVGAYNETAKLQEARSKVEKAGFKTYTQVVGAKESQRTRVRIGPFASKADAQKAADKLKKLNLPAAILEL</sequence>
<dbReference type="RefSeq" id="WP_313873788.1">
    <property type="nucleotide sequence ID" value="NZ_JAVBIK010000001.1"/>
</dbReference>
<comment type="caution">
    <text evidence="4">The sequence shown here is derived from an EMBL/GenBank/DDBJ whole genome shotgun (WGS) entry which is preliminary data.</text>
</comment>
<keyword evidence="2" id="KW-0812">Transmembrane</keyword>
<dbReference type="Gene3D" id="3.30.70.1070">
    <property type="entry name" value="Sporulation related repeat"/>
    <property type="match status" value="1"/>
</dbReference>
<feature type="region of interest" description="Disordered" evidence="1">
    <location>
        <begin position="1"/>
        <end position="21"/>
    </location>
</feature>
<evidence type="ECO:0000313" key="4">
    <source>
        <dbReference type="EMBL" id="MDT7518004.1"/>
    </source>
</evidence>
<dbReference type="PANTHER" id="PTHR38687:SF1">
    <property type="entry name" value="CELL DIVISION PROTEIN DEDD"/>
    <property type="match status" value="1"/>
</dbReference>
<protein>
    <submittedName>
        <fullName evidence="4">SPOR domain-containing protein</fullName>
    </submittedName>
</protein>
<accession>A0ABU3KJP7</accession>
<dbReference type="Proteomes" id="UP001321700">
    <property type="component" value="Unassembled WGS sequence"/>
</dbReference>
<keyword evidence="2" id="KW-0472">Membrane</keyword>
<evidence type="ECO:0000259" key="3">
    <source>
        <dbReference type="PROSITE" id="PS51724"/>
    </source>
</evidence>
<feature type="domain" description="SPOR" evidence="3">
    <location>
        <begin position="209"/>
        <end position="287"/>
    </location>
</feature>
<organism evidence="4 5">
    <name type="scientific">Rhodoferax potami</name>
    <dbReference type="NCBI Taxonomy" id="3068338"/>
    <lineage>
        <taxon>Bacteria</taxon>
        <taxon>Pseudomonadati</taxon>
        <taxon>Pseudomonadota</taxon>
        <taxon>Betaproteobacteria</taxon>
        <taxon>Burkholderiales</taxon>
        <taxon>Comamonadaceae</taxon>
        <taxon>Rhodoferax</taxon>
    </lineage>
</organism>
<proteinExistence type="predicted"/>
<reference evidence="4 5" key="1">
    <citation type="submission" date="2023-08" db="EMBL/GenBank/DDBJ databases">
        <title>Rhodoferax potami sp. nov. and Rhodoferax mekongensis sp. nov., isolated from the Mekong River in Thailand.</title>
        <authorList>
            <person name="Kitikhun S."/>
            <person name="Charoenyingcharoen P."/>
            <person name="Siriarchawattana P."/>
            <person name="Likhitrattanapisal S."/>
            <person name="Nilsakha T."/>
            <person name="Chanpet A."/>
            <person name="Rattanawaree P."/>
            <person name="Ingsriswang S."/>
        </authorList>
    </citation>
    <scope>NUCLEOTIDE SEQUENCE [LARGE SCALE GENOMIC DNA]</scope>
    <source>
        <strain evidence="4 5">TBRC 17660</strain>
    </source>
</reference>
<keyword evidence="2" id="KW-1133">Transmembrane helix</keyword>
<dbReference type="SUPFAM" id="SSF110997">
    <property type="entry name" value="Sporulation related repeat"/>
    <property type="match status" value="1"/>
</dbReference>
<dbReference type="EMBL" id="JAVBIK010000001">
    <property type="protein sequence ID" value="MDT7518004.1"/>
    <property type="molecule type" value="Genomic_DNA"/>
</dbReference>
<dbReference type="PROSITE" id="PS51724">
    <property type="entry name" value="SPOR"/>
    <property type="match status" value="1"/>
</dbReference>
<feature type="compositionally biased region" description="Low complexity" evidence="1">
    <location>
        <begin position="99"/>
        <end position="110"/>
    </location>
</feature>
<feature type="region of interest" description="Disordered" evidence="1">
    <location>
        <begin position="95"/>
        <end position="207"/>
    </location>
</feature>
<feature type="transmembrane region" description="Helical" evidence="2">
    <location>
        <begin position="34"/>
        <end position="52"/>
    </location>
</feature>
<dbReference type="PANTHER" id="PTHR38687">
    <property type="entry name" value="CELL DIVISION PROTEIN DEDD-RELATED"/>
    <property type="match status" value="1"/>
</dbReference>
<dbReference type="Pfam" id="PF05036">
    <property type="entry name" value="SPOR"/>
    <property type="match status" value="1"/>
</dbReference>
<gene>
    <name evidence="4" type="ORF">RAE19_04525</name>
</gene>
<dbReference type="InterPro" id="IPR007730">
    <property type="entry name" value="SPOR-like_dom"/>
</dbReference>
<evidence type="ECO:0000313" key="5">
    <source>
        <dbReference type="Proteomes" id="UP001321700"/>
    </source>
</evidence>
<dbReference type="PRINTS" id="PR01217">
    <property type="entry name" value="PRICHEXTENSN"/>
</dbReference>